<proteinExistence type="inferred from homology"/>
<dbReference type="Gene3D" id="3.40.50.11540">
    <property type="entry name" value="NADH-ubiquinone oxidoreductase 51kDa subunit"/>
    <property type="match status" value="1"/>
</dbReference>
<evidence type="ECO:0000256" key="1">
    <source>
        <dbReference type="ARBA" id="ARBA00007523"/>
    </source>
</evidence>
<keyword evidence="4" id="KW-0408">Iron</keyword>
<dbReference type="Pfam" id="PF00037">
    <property type="entry name" value="Fer4"/>
    <property type="match status" value="2"/>
</dbReference>
<dbReference type="SUPFAM" id="SSF54862">
    <property type="entry name" value="4Fe-4S ferredoxins"/>
    <property type="match status" value="1"/>
</dbReference>
<dbReference type="GO" id="GO:0051539">
    <property type="term" value="F:4 iron, 4 sulfur cluster binding"/>
    <property type="evidence" value="ECO:0007669"/>
    <property type="project" value="UniProtKB-KW"/>
</dbReference>
<dbReference type="Gene3D" id="3.30.70.20">
    <property type="match status" value="1"/>
</dbReference>
<gene>
    <name evidence="7" type="ORF">AMJ44_06130</name>
</gene>
<dbReference type="PANTHER" id="PTHR43578:SF3">
    <property type="entry name" value="NADH-QUINONE OXIDOREDUCTASE SUBUNIT F"/>
    <property type="match status" value="1"/>
</dbReference>
<dbReference type="CDD" id="cd02980">
    <property type="entry name" value="TRX_Fd_family"/>
    <property type="match status" value="1"/>
</dbReference>
<dbReference type="Proteomes" id="UP000051861">
    <property type="component" value="Unassembled WGS sequence"/>
</dbReference>
<evidence type="ECO:0000313" key="8">
    <source>
        <dbReference type="Proteomes" id="UP000051861"/>
    </source>
</evidence>
<dbReference type="PANTHER" id="PTHR43578">
    <property type="entry name" value="NADH-QUINONE OXIDOREDUCTASE SUBUNIT F"/>
    <property type="match status" value="1"/>
</dbReference>
<evidence type="ECO:0000259" key="6">
    <source>
        <dbReference type="PROSITE" id="PS51379"/>
    </source>
</evidence>
<dbReference type="Gene3D" id="3.10.20.600">
    <property type="match status" value="1"/>
</dbReference>
<comment type="similarity">
    <text evidence="1">Belongs to the complex I 51 kDa subunit family.</text>
</comment>
<accession>A0A0S7Y1K6</accession>
<keyword evidence="3" id="KW-0479">Metal-binding</keyword>
<dbReference type="GO" id="GO:0010181">
    <property type="term" value="F:FMN binding"/>
    <property type="evidence" value="ECO:0007669"/>
    <property type="project" value="InterPro"/>
</dbReference>
<protein>
    <submittedName>
        <fullName evidence="7">NADH dehydrogenase</fullName>
    </submittedName>
</protein>
<evidence type="ECO:0000256" key="5">
    <source>
        <dbReference type="ARBA" id="ARBA00023014"/>
    </source>
</evidence>
<dbReference type="AlphaFoldDB" id="A0A0S7Y1K6"/>
<keyword evidence="5" id="KW-0411">Iron-sulfur</keyword>
<dbReference type="SMART" id="SM00928">
    <property type="entry name" value="NADH_4Fe-4S"/>
    <property type="match status" value="1"/>
</dbReference>
<sequence length="634" mass="69506">MNNFQKKRKEAQKKWDLLKTSKIPVIYLGTASCGRAAGAMEVLKSVKKTLKENRLKAKIIQVGCIGPCYLEPLMDIALPDRPRISYGNVNPEKAKKIIESYLIKEDPQVQLAVGHFGDENYGLTNGIPKFFDLPMLKPQVRVVLRNCGFIDPEEIDHYLANEGYAGIMNAFKKAPEDVIAEVKEAGLRGRGGAGFPTYRKWEICRSSPVKTKYMICNADEGDPGAFMNRSLIEGDPHSVLEGMLIAAYAIGASQGYIYIRAEYPLAIARLKKAITQMRDCGFLGRNIQNSGFDFDITIKEGAGAFVCGEETALIASIEGKRGMPKSRPPFPAVAGLFGRPTIINNVETLGTLPNILRNGASWYRQYGTQGNHGTKTFSLVGKVRRSGLIEVPLGMTLRQIIFDIGGGSSKPFKAVQTGGPSGGCLSEEFLDTPVDYESLDAAGSIMGSGGLIVMDEDTCVVDVAHYFLDFTQKESCGKCSPCRVGTRHMVEILERIIKGDGQAEDLSKLQTLGETVKRGSLCGLGQTAPNPVLTTLRYFRPEYLMHVTEKHCPAAVCRELIEYRVIPEKCTGCQRCVSVCPTGAITGPRAEPHNLDPSKCIKCRACYEICRFDAIAGDAIIIRSKRRTSDEQTE</sequence>
<dbReference type="InterPro" id="IPR011538">
    <property type="entry name" value="Nuo51_FMN-bd"/>
</dbReference>
<dbReference type="SUPFAM" id="SSF142019">
    <property type="entry name" value="Nqo1 FMN-binding domain-like"/>
    <property type="match status" value="1"/>
</dbReference>
<evidence type="ECO:0000256" key="3">
    <source>
        <dbReference type="ARBA" id="ARBA00022723"/>
    </source>
</evidence>
<dbReference type="Gene3D" id="6.10.250.1450">
    <property type="match status" value="1"/>
</dbReference>
<organism evidence="7 8">
    <name type="scientific">candidate division WOR-1 bacterium DG_54_3</name>
    <dbReference type="NCBI Taxonomy" id="1703775"/>
    <lineage>
        <taxon>Bacteria</taxon>
        <taxon>Bacillati</taxon>
        <taxon>Saganbacteria</taxon>
    </lineage>
</organism>
<feature type="domain" description="4Fe-4S ferredoxin-type" evidence="6">
    <location>
        <begin position="591"/>
        <end position="620"/>
    </location>
</feature>
<dbReference type="SUPFAM" id="SSF52833">
    <property type="entry name" value="Thioredoxin-like"/>
    <property type="match status" value="1"/>
</dbReference>
<dbReference type="Gene3D" id="1.20.1440.230">
    <property type="entry name" value="NADH-ubiquinone oxidoreductase 51kDa subunit, iron-sulphur binding domain"/>
    <property type="match status" value="1"/>
</dbReference>
<dbReference type="Pfam" id="PF01512">
    <property type="entry name" value="Complex1_51K"/>
    <property type="match status" value="1"/>
</dbReference>
<dbReference type="InterPro" id="IPR017896">
    <property type="entry name" value="4Fe4S_Fe-S-bd"/>
</dbReference>
<dbReference type="SUPFAM" id="SSF140490">
    <property type="entry name" value="Nqo1C-terminal domain-like"/>
    <property type="match status" value="1"/>
</dbReference>
<dbReference type="SUPFAM" id="SSF142984">
    <property type="entry name" value="Nqo1 middle domain-like"/>
    <property type="match status" value="1"/>
</dbReference>
<dbReference type="InterPro" id="IPR037225">
    <property type="entry name" value="Nuo51_FMN-bd_sf"/>
</dbReference>
<dbReference type="PATRIC" id="fig|1703775.3.peg.2328"/>
<dbReference type="PROSITE" id="PS00645">
    <property type="entry name" value="COMPLEX1_51K_2"/>
    <property type="match status" value="1"/>
</dbReference>
<dbReference type="FunFam" id="3.40.50.11540:FF:000001">
    <property type="entry name" value="NADH dehydrogenase [ubiquinone] flavoprotein 1, mitochondrial"/>
    <property type="match status" value="1"/>
</dbReference>
<dbReference type="GO" id="GO:0046872">
    <property type="term" value="F:metal ion binding"/>
    <property type="evidence" value="ECO:0007669"/>
    <property type="project" value="UniProtKB-KW"/>
</dbReference>
<name>A0A0S7Y1K6_UNCSA</name>
<evidence type="ECO:0000313" key="7">
    <source>
        <dbReference type="EMBL" id="KPJ68615.1"/>
    </source>
</evidence>
<reference evidence="7 8" key="1">
    <citation type="journal article" date="2015" name="Microbiome">
        <title>Genomic resolution of linkages in carbon, nitrogen, and sulfur cycling among widespread estuary sediment bacteria.</title>
        <authorList>
            <person name="Baker B.J."/>
            <person name="Lazar C.S."/>
            <person name="Teske A.P."/>
            <person name="Dick G.J."/>
        </authorList>
    </citation>
    <scope>NUCLEOTIDE SEQUENCE [LARGE SCALE GENOMIC DNA]</scope>
    <source>
        <strain evidence="7">DG_54_3</strain>
    </source>
</reference>
<dbReference type="InterPro" id="IPR019575">
    <property type="entry name" value="Nuop51_4Fe4S-bd"/>
</dbReference>
<comment type="caution">
    <text evidence="7">The sequence shown here is derived from an EMBL/GenBank/DDBJ whole genome shotgun (WGS) entry which is preliminary data.</text>
</comment>
<dbReference type="Pfam" id="PF10589">
    <property type="entry name" value="NADH_4Fe-4S"/>
    <property type="match status" value="1"/>
</dbReference>
<dbReference type="InterPro" id="IPR036249">
    <property type="entry name" value="Thioredoxin-like_sf"/>
</dbReference>
<keyword evidence="2" id="KW-0004">4Fe-4S</keyword>
<dbReference type="InterPro" id="IPR001949">
    <property type="entry name" value="NADH-UbQ_OxRdtase_51kDa_CS"/>
</dbReference>
<dbReference type="GO" id="GO:0008137">
    <property type="term" value="F:NADH dehydrogenase (ubiquinone) activity"/>
    <property type="evidence" value="ECO:0007669"/>
    <property type="project" value="InterPro"/>
</dbReference>
<feature type="domain" description="4Fe-4S ferredoxin-type" evidence="6">
    <location>
        <begin position="561"/>
        <end position="590"/>
    </location>
</feature>
<evidence type="ECO:0000256" key="2">
    <source>
        <dbReference type="ARBA" id="ARBA00022485"/>
    </source>
</evidence>
<dbReference type="Gene3D" id="3.40.30.10">
    <property type="entry name" value="Glutaredoxin"/>
    <property type="match status" value="1"/>
</dbReference>
<dbReference type="PROSITE" id="PS51257">
    <property type="entry name" value="PROKAR_LIPOPROTEIN"/>
    <property type="match status" value="1"/>
</dbReference>
<dbReference type="PROSITE" id="PS00198">
    <property type="entry name" value="4FE4S_FER_1"/>
    <property type="match status" value="1"/>
</dbReference>
<evidence type="ECO:0000256" key="4">
    <source>
        <dbReference type="ARBA" id="ARBA00023004"/>
    </source>
</evidence>
<dbReference type="EMBL" id="LIZX01000048">
    <property type="protein sequence ID" value="KPJ68615.1"/>
    <property type="molecule type" value="Genomic_DNA"/>
</dbReference>
<dbReference type="PROSITE" id="PS51379">
    <property type="entry name" value="4FE4S_FER_2"/>
    <property type="match status" value="2"/>
</dbReference>
<dbReference type="FunFam" id="1.20.1440.230:FF:000001">
    <property type="entry name" value="Mitochondrial NADH dehydrogenase flavoprotein 1"/>
    <property type="match status" value="1"/>
</dbReference>
<dbReference type="InterPro" id="IPR037207">
    <property type="entry name" value="Nuop51_4Fe4S-bd_sf"/>
</dbReference>
<dbReference type="InterPro" id="IPR017900">
    <property type="entry name" value="4Fe4S_Fe_S_CS"/>
</dbReference>